<dbReference type="RefSeq" id="WP_185064765.1">
    <property type="nucleotide sequence ID" value="NZ_BAABJP010000003.1"/>
</dbReference>
<organism evidence="2 3">
    <name type="scientific">Pseudonocardia eucalypti</name>
    <dbReference type="NCBI Taxonomy" id="648755"/>
    <lineage>
        <taxon>Bacteria</taxon>
        <taxon>Bacillati</taxon>
        <taxon>Actinomycetota</taxon>
        <taxon>Actinomycetes</taxon>
        <taxon>Pseudonocardiales</taxon>
        <taxon>Pseudonocardiaceae</taxon>
        <taxon>Pseudonocardia</taxon>
    </lineage>
</organism>
<reference evidence="3" key="1">
    <citation type="journal article" date="2019" name="Int. J. Syst. Evol. Microbiol.">
        <title>The Global Catalogue of Microorganisms (GCM) 10K type strain sequencing project: providing services to taxonomists for standard genome sequencing and annotation.</title>
        <authorList>
            <consortium name="The Broad Institute Genomics Platform"/>
            <consortium name="The Broad Institute Genome Sequencing Center for Infectious Disease"/>
            <person name="Wu L."/>
            <person name="Ma J."/>
        </authorList>
    </citation>
    <scope>NUCLEOTIDE SEQUENCE [LARGE SCALE GENOMIC DNA]</scope>
    <source>
        <strain evidence="3">JCM 18303</strain>
    </source>
</reference>
<feature type="domain" description="Allophanate hydrolase C-terminal" evidence="1">
    <location>
        <begin position="4"/>
        <end position="132"/>
    </location>
</feature>
<name>A0ABP9PK68_9PSEU</name>
<comment type="caution">
    <text evidence="2">The sequence shown here is derived from an EMBL/GenBank/DDBJ whole genome shotgun (WGS) entry which is preliminary data.</text>
</comment>
<sequence>MPLMFLNGTAMSGMADHHLVGDAPLVAKTRTAPRYRFWAVNAGDARSAGAPLGAYPGLEDVGSGGAAVLGEVYDLSWRQLREVLLPGEPPGLELGAIELADGTGSLAMVLRREHTALPCTDITDLASWRDYLHS</sequence>
<evidence type="ECO:0000313" key="2">
    <source>
        <dbReference type="EMBL" id="GAA5148031.1"/>
    </source>
</evidence>
<proteinExistence type="predicted"/>
<dbReference type="InterPro" id="IPR036568">
    <property type="entry name" value="GGCT-like_sf"/>
</dbReference>
<dbReference type="EMBL" id="BAABJP010000003">
    <property type="protein sequence ID" value="GAA5148031.1"/>
    <property type="molecule type" value="Genomic_DNA"/>
</dbReference>
<protein>
    <submittedName>
        <fullName evidence="2">Gamma-glutamylcyclotransferase</fullName>
    </submittedName>
</protein>
<dbReference type="InterPro" id="IPR053844">
    <property type="entry name" value="AH_C"/>
</dbReference>
<keyword evidence="3" id="KW-1185">Reference proteome</keyword>
<evidence type="ECO:0000259" key="1">
    <source>
        <dbReference type="Pfam" id="PF21986"/>
    </source>
</evidence>
<dbReference type="Gene3D" id="3.10.490.10">
    <property type="entry name" value="Gamma-glutamyl cyclotransferase-like"/>
    <property type="match status" value="1"/>
</dbReference>
<dbReference type="Proteomes" id="UP001428817">
    <property type="component" value="Unassembled WGS sequence"/>
</dbReference>
<evidence type="ECO:0000313" key="3">
    <source>
        <dbReference type="Proteomes" id="UP001428817"/>
    </source>
</evidence>
<gene>
    <name evidence="2" type="ORF">GCM10023321_09750</name>
</gene>
<dbReference type="SUPFAM" id="SSF110857">
    <property type="entry name" value="Gamma-glutamyl cyclotransferase-like"/>
    <property type="match status" value="1"/>
</dbReference>
<dbReference type="Pfam" id="PF21986">
    <property type="entry name" value="AH_C"/>
    <property type="match status" value="1"/>
</dbReference>
<accession>A0ABP9PK68</accession>